<dbReference type="PANTHER" id="PTHR47064">
    <property type="entry name" value="PUTATIVE (AFU_ORTHOLOGUE AFUA_1G08990)-RELATED"/>
    <property type="match status" value="1"/>
</dbReference>
<organism evidence="2 3">
    <name type="scientific">Trichophyton tonsurans (strain CBS 112818)</name>
    <name type="common">Scalp ringworm fungus</name>
    <dbReference type="NCBI Taxonomy" id="647933"/>
    <lineage>
        <taxon>Eukaryota</taxon>
        <taxon>Fungi</taxon>
        <taxon>Dikarya</taxon>
        <taxon>Ascomycota</taxon>
        <taxon>Pezizomycotina</taxon>
        <taxon>Eurotiomycetes</taxon>
        <taxon>Eurotiomycetidae</taxon>
        <taxon>Onygenales</taxon>
        <taxon>Arthrodermataceae</taxon>
        <taxon>Trichophyton</taxon>
    </lineage>
</organism>
<keyword evidence="3" id="KW-1185">Reference proteome</keyword>
<evidence type="ECO:0000313" key="3">
    <source>
        <dbReference type="Proteomes" id="UP000009172"/>
    </source>
</evidence>
<feature type="domain" description="SMP-30/Gluconolactonase/LRE-like region" evidence="1">
    <location>
        <begin position="149"/>
        <end position="346"/>
    </location>
</feature>
<reference evidence="3" key="1">
    <citation type="journal article" date="2012" name="MBio">
        <title>Comparative genome analysis of Trichophyton rubrum and related dermatophytes reveals candidate genes involved in infection.</title>
        <authorList>
            <person name="Martinez D.A."/>
            <person name="Oliver B.G."/>
            <person name="Graeser Y."/>
            <person name="Goldberg J.M."/>
            <person name="Li W."/>
            <person name="Martinez-Rossi N.M."/>
            <person name="Monod M."/>
            <person name="Shelest E."/>
            <person name="Barton R.C."/>
            <person name="Birch E."/>
            <person name="Brakhage A.A."/>
            <person name="Chen Z."/>
            <person name="Gurr S.J."/>
            <person name="Heiman D."/>
            <person name="Heitman J."/>
            <person name="Kosti I."/>
            <person name="Rossi A."/>
            <person name="Saif S."/>
            <person name="Samalova M."/>
            <person name="Saunders C.W."/>
            <person name="Shea T."/>
            <person name="Summerbell R.C."/>
            <person name="Xu J."/>
            <person name="Young S."/>
            <person name="Zeng Q."/>
            <person name="Birren B.W."/>
            <person name="Cuomo C.A."/>
            <person name="White T.C."/>
        </authorList>
    </citation>
    <scope>NUCLEOTIDE SEQUENCE [LARGE SCALE GENOMIC DNA]</scope>
    <source>
        <strain evidence="3">CBS 112818</strain>
    </source>
</reference>
<dbReference type="InterPro" id="IPR011042">
    <property type="entry name" value="6-blade_b-propeller_TolB-like"/>
</dbReference>
<dbReference type="SUPFAM" id="SSF63829">
    <property type="entry name" value="Calcium-dependent phosphotriesterase"/>
    <property type="match status" value="1"/>
</dbReference>
<evidence type="ECO:0000259" key="1">
    <source>
        <dbReference type="Pfam" id="PF08450"/>
    </source>
</evidence>
<gene>
    <name evidence="2" type="ORF">TESG_00278</name>
</gene>
<dbReference type="InterPro" id="IPR052988">
    <property type="entry name" value="Oryzine_lactonohydrolase"/>
</dbReference>
<dbReference type="EMBL" id="GG698477">
    <property type="protein sequence ID" value="EGD92706.1"/>
    <property type="molecule type" value="Genomic_DNA"/>
</dbReference>
<dbReference type="AlphaFoldDB" id="F2RN07"/>
<protein>
    <recommendedName>
        <fullName evidence="1">SMP-30/Gluconolactonase/LRE-like region domain-containing protein</fullName>
    </recommendedName>
</protein>
<accession>F2RN07</accession>
<dbReference type="OrthoDB" id="423498at2759"/>
<sequence>MMKEEISTIVHVDKPRAVKDPEYARSLGKTPSFCVYDERFIGDVVGSDPKIQLVEERRGKGEQFAHEAGVYIRETNSVYFTSNFQTCDPIDLYAINCDTHETEKLDYPDVVQANGACSYPGKTASTHSSGAGNGGEEPDRLLYCSQGDQSTPSALVLVNPVTRESEILLNNFYGREFSSVNDVVIHHGTGDVWFTDPTYGYEQGFRPEPVLPAQVYRFRPSTKDCYVLADGFDMCNGLCFNPDYTLLYVTDTGAVKARSHSGNGRKFQANYRNAGTIYVYDVIDGGTRIANRRTFAFCDSGVPDGIKCDENGYVYSGCGDGVHVWAPDGTLVGKIIVGCTTANFCFVKGGIWMFSEKDLYFCKIQAKGALVKLECEER</sequence>
<dbReference type="Proteomes" id="UP000009172">
    <property type="component" value="Unassembled WGS sequence"/>
</dbReference>
<evidence type="ECO:0000313" key="2">
    <source>
        <dbReference type="EMBL" id="EGD92706.1"/>
    </source>
</evidence>
<name>F2RN07_TRIT1</name>
<dbReference type="InterPro" id="IPR013658">
    <property type="entry name" value="SGL"/>
</dbReference>
<dbReference type="HOGENOM" id="CLU_036110_1_3_1"/>
<dbReference type="Gene3D" id="2.120.10.30">
    <property type="entry name" value="TolB, C-terminal domain"/>
    <property type="match status" value="1"/>
</dbReference>
<dbReference type="PANTHER" id="PTHR47064:SF2">
    <property type="entry name" value="SMP-30_GLUCONOLACTONASE_LRE-LIKE REGION DOMAIN-CONTAINING PROTEIN-RELATED"/>
    <property type="match status" value="1"/>
</dbReference>
<dbReference type="Pfam" id="PF08450">
    <property type="entry name" value="SGL"/>
    <property type="match status" value="1"/>
</dbReference>
<proteinExistence type="predicted"/>